<evidence type="ECO:0000313" key="4">
    <source>
        <dbReference type="WBParaSite" id="nRc.2.0.1.t46897-RA"/>
    </source>
</evidence>
<protein>
    <submittedName>
        <fullName evidence="3 4">Uncharacterized protein</fullName>
    </submittedName>
</protein>
<dbReference type="Proteomes" id="UP000887565">
    <property type="component" value="Unplaced"/>
</dbReference>
<evidence type="ECO:0000313" key="2">
    <source>
        <dbReference type="Proteomes" id="UP000887565"/>
    </source>
</evidence>
<evidence type="ECO:0000313" key="3">
    <source>
        <dbReference type="WBParaSite" id="nRc.2.0.1.t30947-RA"/>
    </source>
</evidence>
<keyword evidence="2" id="KW-1185">Reference proteome</keyword>
<dbReference type="WBParaSite" id="nRc.2.0.1.t30947-RA">
    <property type="protein sequence ID" value="nRc.2.0.1.t30947-RA"/>
    <property type="gene ID" value="nRc.2.0.1.g30947"/>
</dbReference>
<dbReference type="AlphaFoldDB" id="A0A915JZ62"/>
<evidence type="ECO:0000256" key="1">
    <source>
        <dbReference type="SAM" id="SignalP"/>
    </source>
</evidence>
<keyword evidence="1" id="KW-0732">Signal</keyword>
<organism evidence="2 3">
    <name type="scientific">Romanomermis culicivorax</name>
    <name type="common">Nematode worm</name>
    <dbReference type="NCBI Taxonomy" id="13658"/>
    <lineage>
        <taxon>Eukaryota</taxon>
        <taxon>Metazoa</taxon>
        <taxon>Ecdysozoa</taxon>
        <taxon>Nematoda</taxon>
        <taxon>Enoplea</taxon>
        <taxon>Dorylaimia</taxon>
        <taxon>Mermithida</taxon>
        <taxon>Mermithoidea</taxon>
        <taxon>Mermithidae</taxon>
        <taxon>Romanomermis</taxon>
    </lineage>
</organism>
<proteinExistence type="predicted"/>
<dbReference type="WBParaSite" id="nRc.2.0.1.t46897-RA">
    <property type="protein sequence ID" value="nRc.2.0.1.t46897-RA"/>
    <property type="gene ID" value="nRc.2.0.1.g46897"/>
</dbReference>
<sequence length="88" mass="9868">MQGKTSFLKVIFFSAAVFMFLSSSTIGVVQADCLYRLHPGAASPSTYREGCGVCVGHEFLRCTNGRMIRERCWGDKWCRQGPCDYNCD</sequence>
<reference evidence="3 4" key="1">
    <citation type="submission" date="2022-11" db="UniProtKB">
        <authorList>
            <consortium name="WormBaseParasite"/>
        </authorList>
    </citation>
    <scope>IDENTIFICATION</scope>
</reference>
<feature type="chain" id="PRO_5038276207" evidence="1">
    <location>
        <begin position="32"/>
        <end position="88"/>
    </location>
</feature>
<feature type="signal peptide" evidence="1">
    <location>
        <begin position="1"/>
        <end position="31"/>
    </location>
</feature>
<accession>A0A915JZ62</accession>
<name>A0A915JZ62_ROMCU</name>